<dbReference type="GO" id="GO:0008061">
    <property type="term" value="F:chitin binding"/>
    <property type="evidence" value="ECO:0007669"/>
    <property type="project" value="UniProtKB-UniRule"/>
</dbReference>
<evidence type="ECO:0000313" key="5">
    <source>
        <dbReference type="EMBL" id="KAF2851234.1"/>
    </source>
</evidence>
<name>A0A6A7B7G6_9PLEO</name>
<keyword evidence="6" id="KW-1185">Reference proteome</keyword>
<evidence type="ECO:0000256" key="2">
    <source>
        <dbReference type="PROSITE-ProRule" id="PRU00261"/>
    </source>
</evidence>
<keyword evidence="3" id="KW-0732">Signal</keyword>
<dbReference type="Pfam" id="PF00187">
    <property type="entry name" value="Chitin_bind_1"/>
    <property type="match status" value="1"/>
</dbReference>
<dbReference type="PROSITE" id="PS50941">
    <property type="entry name" value="CHIT_BIND_I_2"/>
    <property type="match status" value="1"/>
</dbReference>
<feature type="disulfide bond" evidence="2">
    <location>
        <begin position="260"/>
        <end position="274"/>
    </location>
</feature>
<evidence type="ECO:0000259" key="4">
    <source>
        <dbReference type="PROSITE" id="PS50941"/>
    </source>
</evidence>
<dbReference type="InterPro" id="IPR056637">
    <property type="entry name" value="DUF7735"/>
</dbReference>
<reference evidence="5" key="1">
    <citation type="submission" date="2020-01" db="EMBL/GenBank/DDBJ databases">
        <authorList>
            <consortium name="DOE Joint Genome Institute"/>
            <person name="Haridas S."/>
            <person name="Albert R."/>
            <person name="Binder M."/>
            <person name="Bloem J."/>
            <person name="Labutti K."/>
            <person name="Salamov A."/>
            <person name="Andreopoulos B."/>
            <person name="Baker S.E."/>
            <person name="Barry K."/>
            <person name="Bills G."/>
            <person name="Bluhm B.H."/>
            <person name="Cannon C."/>
            <person name="Castanera R."/>
            <person name="Culley D.E."/>
            <person name="Daum C."/>
            <person name="Ezra D."/>
            <person name="Gonzalez J.B."/>
            <person name="Henrissat B."/>
            <person name="Kuo A."/>
            <person name="Liang C."/>
            <person name="Lipzen A."/>
            <person name="Lutzoni F."/>
            <person name="Magnuson J."/>
            <person name="Mondo S."/>
            <person name="Nolan M."/>
            <person name="Ohm R."/>
            <person name="Pangilinan J."/>
            <person name="Park H.-J."/>
            <person name="Ramirez L."/>
            <person name="Alfaro M."/>
            <person name="Sun H."/>
            <person name="Tritt A."/>
            <person name="Yoshinaga Y."/>
            <person name="Zwiers L.-H."/>
            <person name="Turgeon B.G."/>
            <person name="Goodwin S.B."/>
            <person name="Spatafora J.W."/>
            <person name="Crous P.W."/>
            <person name="Grigoriev I.V."/>
        </authorList>
    </citation>
    <scope>NUCLEOTIDE SEQUENCE</scope>
    <source>
        <strain evidence="5">IPT5</strain>
    </source>
</reference>
<dbReference type="OrthoDB" id="4940591at2759"/>
<comment type="caution">
    <text evidence="2">Lacks conserved residue(s) required for the propagation of feature annotation.</text>
</comment>
<sequence>MAFRKSFTLLSVLAARAAALDPSSLSVILPTARPTVTDNWYCALSAYSPYFDPPKPTGSLLSALQSYGSKLQESCTEKRCPYPDATSWCGFTTAAPTAALPAYNSYASSASVWWANHSSSAMNLAQECPYYWYDAMTDIPSTPGWLNMTIINAECLAGVPAPGSSSRIGSASVTFSTLSSLATTSAKPSSAASASSSIATSSAATKKISTDGTCGGTSGYTCEGSEFGECMPSKISPDGSCGTVQNNNGWICPGSGFGDCCSTYGWCGNEADHCNGGCQTAYGTCNAAANALTAREAPSSPIESASTRVAATMTTLAATRRS</sequence>
<dbReference type="InterPro" id="IPR001002">
    <property type="entry name" value="Chitin-bd_1"/>
</dbReference>
<dbReference type="PANTHER" id="PTHR42029:SF2">
    <property type="entry name" value="WAX SYNTHASE DOMAIN-CONTAINING PROTEIN"/>
    <property type="match status" value="1"/>
</dbReference>
<evidence type="ECO:0000313" key="6">
    <source>
        <dbReference type="Proteomes" id="UP000799423"/>
    </source>
</evidence>
<evidence type="ECO:0000256" key="1">
    <source>
        <dbReference type="ARBA" id="ARBA00022669"/>
    </source>
</evidence>
<proteinExistence type="predicted"/>
<feature type="chain" id="PRO_5025412859" evidence="3">
    <location>
        <begin position="20"/>
        <end position="322"/>
    </location>
</feature>
<protein>
    <submittedName>
        <fullName evidence="5">Carbohydrate-binding module family 18 protein</fullName>
    </submittedName>
</protein>
<dbReference type="PANTHER" id="PTHR42029">
    <property type="entry name" value="AN04G07800"/>
    <property type="match status" value="1"/>
</dbReference>
<organism evidence="5 6">
    <name type="scientific">Plenodomus tracheiphilus IPT5</name>
    <dbReference type="NCBI Taxonomy" id="1408161"/>
    <lineage>
        <taxon>Eukaryota</taxon>
        <taxon>Fungi</taxon>
        <taxon>Dikarya</taxon>
        <taxon>Ascomycota</taxon>
        <taxon>Pezizomycotina</taxon>
        <taxon>Dothideomycetes</taxon>
        <taxon>Pleosporomycetidae</taxon>
        <taxon>Pleosporales</taxon>
        <taxon>Pleosporineae</taxon>
        <taxon>Leptosphaeriaceae</taxon>
        <taxon>Plenodomus</taxon>
    </lineage>
</organism>
<dbReference type="EMBL" id="MU006303">
    <property type="protein sequence ID" value="KAF2851234.1"/>
    <property type="molecule type" value="Genomic_DNA"/>
</dbReference>
<dbReference type="AlphaFoldDB" id="A0A6A7B7G6"/>
<keyword evidence="1 2" id="KW-0147">Chitin-binding</keyword>
<feature type="signal peptide" evidence="3">
    <location>
        <begin position="1"/>
        <end position="19"/>
    </location>
</feature>
<keyword evidence="2" id="KW-1015">Disulfide bond</keyword>
<evidence type="ECO:0000256" key="3">
    <source>
        <dbReference type="SAM" id="SignalP"/>
    </source>
</evidence>
<feature type="domain" description="Chitin-binding type-1" evidence="4">
    <location>
        <begin position="238"/>
        <end position="287"/>
    </location>
</feature>
<dbReference type="Proteomes" id="UP000799423">
    <property type="component" value="Unassembled WGS sequence"/>
</dbReference>
<dbReference type="Pfam" id="PF24870">
    <property type="entry name" value="DUF7735"/>
    <property type="match status" value="1"/>
</dbReference>
<dbReference type="CDD" id="cd11618">
    <property type="entry name" value="ChtBD1_1"/>
    <property type="match status" value="1"/>
</dbReference>
<gene>
    <name evidence="5" type="ORF">T440DRAFT_507534</name>
</gene>
<dbReference type="SUPFAM" id="SSF57016">
    <property type="entry name" value="Plant lectins/antimicrobial peptides"/>
    <property type="match status" value="1"/>
</dbReference>
<accession>A0A6A7B7G6</accession>
<dbReference type="InterPro" id="IPR036861">
    <property type="entry name" value="Endochitinase-like_sf"/>
</dbReference>
<dbReference type="Gene3D" id="3.30.60.10">
    <property type="entry name" value="Endochitinase-like"/>
    <property type="match status" value="1"/>
</dbReference>